<proteinExistence type="predicted"/>
<reference evidence="1 2" key="2">
    <citation type="journal article" date="2016" name="Genome Announc.">
        <title>Draft Genome Sequence of Oceanobacillus picturae Heshi-B3, Isolated from Fermented Rice Bran in a Traditional Japanese Seafood Dish.</title>
        <authorList>
            <person name="Akuzawa S."/>
            <person name="Nagaoka J."/>
            <person name="Kanekatsu M."/>
            <person name="Kanesaki Y."/>
            <person name="Suzuki T."/>
        </authorList>
    </citation>
    <scope>NUCLEOTIDE SEQUENCE [LARGE SCALE GENOMIC DNA]</scope>
    <source>
        <strain evidence="1 2">Heshi-B3</strain>
    </source>
</reference>
<dbReference type="AlphaFoldDB" id="A0A0U9H4V9"/>
<comment type="caution">
    <text evidence="1">The sequence shown here is derived from an EMBL/GenBank/DDBJ whole genome shotgun (WGS) entry which is preliminary data.</text>
</comment>
<gene>
    <name evidence="1" type="ORF">OPHB3_1576</name>
</gene>
<dbReference type="Proteomes" id="UP000052946">
    <property type="component" value="Unassembled WGS sequence"/>
</dbReference>
<reference evidence="2" key="1">
    <citation type="submission" date="2015-07" db="EMBL/GenBank/DDBJ databases">
        <title>Draft Genome Sequence of Oceanobacillus picturae Heshi-B3 that Was Isolated from Fermented Rice Bran with Aging Salted Mackerel, Which Was Named Heshiko as Traditional Fermented Seafood in Japan.</title>
        <authorList>
            <person name="Akuzawa S."/>
            <person name="Nakagawa J."/>
            <person name="Kanekatsu T."/>
            <person name="Kanesaki Y."/>
            <person name="Suzuki T."/>
        </authorList>
    </citation>
    <scope>NUCLEOTIDE SEQUENCE [LARGE SCALE GENOMIC DNA]</scope>
    <source>
        <strain evidence="2">Heshi-B3</strain>
    </source>
</reference>
<sequence>MILLSLLSLIAACSSQEEKQDAHIEEGELTDYERSLTDLVSENSFVYDVEIFNEDAKEVRLKVDYYQEGELVNSIVNLATTVDVEEPEARFVFLNTSSNGQEKWITAAMTENGMASSTVDEGLPKIEDMSGMAGSLGGTSLELNKEAVIGSIVKSNEETISTPVNIETDEDLKKATSYEHVFILTATLMDCHIGDEGCTE</sequence>
<name>A0A0U9H4V9_9BACI</name>
<accession>A0A0U9H4V9</accession>
<organism evidence="1 2">
    <name type="scientific">Oceanobacillus picturae</name>
    <dbReference type="NCBI Taxonomy" id="171693"/>
    <lineage>
        <taxon>Bacteria</taxon>
        <taxon>Bacillati</taxon>
        <taxon>Bacillota</taxon>
        <taxon>Bacilli</taxon>
        <taxon>Bacillales</taxon>
        <taxon>Bacillaceae</taxon>
        <taxon>Oceanobacillus</taxon>
    </lineage>
</organism>
<evidence type="ECO:0000313" key="2">
    <source>
        <dbReference type="Proteomes" id="UP000052946"/>
    </source>
</evidence>
<dbReference type="EMBL" id="BBXV01000017">
    <property type="protein sequence ID" value="GAQ17651.1"/>
    <property type="molecule type" value="Genomic_DNA"/>
</dbReference>
<evidence type="ECO:0000313" key="1">
    <source>
        <dbReference type="EMBL" id="GAQ17651.1"/>
    </source>
</evidence>
<protein>
    <submittedName>
        <fullName evidence="1">Membrane protein</fullName>
    </submittedName>
</protein>